<protein>
    <submittedName>
        <fullName evidence="2">Uncharacterized protein</fullName>
    </submittedName>
</protein>
<sequence length="184" mass="19988">MRTAYCLMRLLQSLGASLAATVPATSLLTLYNGANINLTLPPNSALLSNPSLPSELVVPAPAAPYYIEEGRAFLKFYDYGAALPPAPAQELLRTALDAITHGHGVDSYRKVGREVIYSQTLDAGAGVLWLSVEPEANMTWGEFETAVMGAGRFLRRWDNVEFAVDVEMRMEAGGKVGTVYLSRY</sequence>
<evidence type="ECO:0000313" key="3">
    <source>
        <dbReference type="Proteomes" id="UP000593566"/>
    </source>
</evidence>
<name>A0A8H6FKX3_9LECA</name>
<gene>
    <name evidence="2" type="ORF">HO133_004767</name>
</gene>
<dbReference type="GeneID" id="59333173"/>
<comment type="caution">
    <text evidence="2">The sequence shown here is derived from an EMBL/GenBank/DDBJ whole genome shotgun (WGS) entry which is preliminary data.</text>
</comment>
<organism evidence="2 3">
    <name type="scientific">Letharia lupina</name>
    <dbReference type="NCBI Taxonomy" id="560253"/>
    <lineage>
        <taxon>Eukaryota</taxon>
        <taxon>Fungi</taxon>
        <taxon>Dikarya</taxon>
        <taxon>Ascomycota</taxon>
        <taxon>Pezizomycotina</taxon>
        <taxon>Lecanoromycetes</taxon>
        <taxon>OSLEUM clade</taxon>
        <taxon>Lecanoromycetidae</taxon>
        <taxon>Lecanorales</taxon>
        <taxon>Lecanorineae</taxon>
        <taxon>Parmeliaceae</taxon>
        <taxon>Letharia</taxon>
    </lineage>
</organism>
<accession>A0A8H6FKX3</accession>
<feature type="chain" id="PRO_5034954595" evidence="1">
    <location>
        <begin position="20"/>
        <end position="184"/>
    </location>
</feature>
<keyword evidence="1" id="KW-0732">Signal</keyword>
<dbReference type="RefSeq" id="XP_037157682.1">
    <property type="nucleotide sequence ID" value="XM_037295681.1"/>
</dbReference>
<proteinExistence type="predicted"/>
<dbReference type="AlphaFoldDB" id="A0A8H6FKX3"/>
<dbReference type="EMBL" id="JACCJB010000002">
    <property type="protein sequence ID" value="KAF6230425.1"/>
    <property type="molecule type" value="Genomic_DNA"/>
</dbReference>
<keyword evidence="3" id="KW-1185">Reference proteome</keyword>
<feature type="signal peptide" evidence="1">
    <location>
        <begin position="1"/>
        <end position="19"/>
    </location>
</feature>
<evidence type="ECO:0000256" key="1">
    <source>
        <dbReference type="SAM" id="SignalP"/>
    </source>
</evidence>
<dbReference type="Proteomes" id="UP000593566">
    <property type="component" value="Unassembled WGS sequence"/>
</dbReference>
<reference evidence="2 3" key="1">
    <citation type="journal article" date="2020" name="Genomics">
        <title>Complete, high-quality genomes from long-read metagenomic sequencing of two wolf lichen thalli reveals enigmatic genome architecture.</title>
        <authorList>
            <person name="McKenzie S.K."/>
            <person name="Walston R.F."/>
            <person name="Allen J.L."/>
        </authorList>
    </citation>
    <scope>NUCLEOTIDE SEQUENCE [LARGE SCALE GENOMIC DNA]</scope>
    <source>
        <strain evidence="2">WasteWater1</strain>
    </source>
</reference>
<evidence type="ECO:0000313" key="2">
    <source>
        <dbReference type="EMBL" id="KAF6230425.1"/>
    </source>
</evidence>